<keyword evidence="2" id="KW-1185">Reference proteome</keyword>
<dbReference type="EMBL" id="KN125273">
    <property type="protein sequence ID" value="KFO18944.1"/>
    <property type="molecule type" value="Genomic_DNA"/>
</dbReference>
<reference evidence="1 2" key="1">
    <citation type="submission" date="2013-11" db="EMBL/GenBank/DDBJ databases">
        <title>The Damaraland mole rat (Fukomys damarensis) genome and evolution of African mole rats.</title>
        <authorList>
            <person name="Gladyshev V.N."/>
            <person name="Fang X."/>
        </authorList>
    </citation>
    <scope>NUCLEOTIDE SEQUENCE [LARGE SCALE GENOMIC DNA]</scope>
    <source>
        <tissue evidence="1">Liver</tissue>
    </source>
</reference>
<evidence type="ECO:0000313" key="1">
    <source>
        <dbReference type="EMBL" id="KFO18944.1"/>
    </source>
</evidence>
<accession>A0A091CK07</accession>
<dbReference type="Proteomes" id="UP000028990">
    <property type="component" value="Unassembled WGS sequence"/>
</dbReference>
<protein>
    <submittedName>
        <fullName evidence="1">Uncharacterized protein</fullName>
    </submittedName>
</protein>
<proteinExistence type="predicted"/>
<sequence length="270" mass="29898">MLVQRPGPWRSVTQSLEQAMVSPCASPEERLPQGQLQHVLQASENNSSTFWEVCKYWKTVGGFVGMDIESAGEDQQIRRKRQPELSALRLDSRPALVVRDAQTETFTNHCRHRLCLCPALELPELHLGTPAELFLPPLPPAPADDSGEVDSCLGNLSKQMPQTLSPPLNPKYVCISTAPSSAWTHRTAVILVLHLLYALSEARRFPQLDAAPYFGIFHSGLSIVPALFRNEGTEACAVVPRCILMAVRWSDIHLVDGHCLKNKLLMSAMS</sequence>
<gene>
    <name evidence="1" type="ORF">H920_19678</name>
</gene>
<dbReference type="AlphaFoldDB" id="A0A091CK07"/>
<organism evidence="1 2">
    <name type="scientific">Fukomys damarensis</name>
    <name type="common">Damaraland mole rat</name>
    <name type="synonym">Cryptomys damarensis</name>
    <dbReference type="NCBI Taxonomy" id="885580"/>
    <lineage>
        <taxon>Eukaryota</taxon>
        <taxon>Metazoa</taxon>
        <taxon>Chordata</taxon>
        <taxon>Craniata</taxon>
        <taxon>Vertebrata</taxon>
        <taxon>Euteleostomi</taxon>
        <taxon>Mammalia</taxon>
        <taxon>Eutheria</taxon>
        <taxon>Euarchontoglires</taxon>
        <taxon>Glires</taxon>
        <taxon>Rodentia</taxon>
        <taxon>Hystricomorpha</taxon>
        <taxon>Bathyergidae</taxon>
        <taxon>Fukomys</taxon>
    </lineage>
</organism>
<evidence type="ECO:0000313" key="2">
    <source>
        <dbReference type="Proteomes" id="UP000028990"/>
    </source>
</evidence>
<name>A0A091CK07_FUKDA</name>